<dbReference type="SUPFAM" id="SSF51126">
    <property type="entry name" value="Pectin lyase-like"/>
    <property type="match status" value="1"/>
</dbReference>
<organism evidence="5">
    <name type="scientific">Dictyoglomus thermophilum</name>
    <dbReference type="NCBI Taxonomy" id="14"/>
    <lineage>
        <taxon>Bacteria</taxon>
        <taxon>Pseudomonadati</taxon>
        <taxon>Dictyoglomota</taxon>
        <taxon>Dictyoglomia</taxon>
        <taxon>Dictyoglomales</taxon>
        <taxon>Dictyoglomaceae</taxon>
        <taxon>Dictyoglomus</taxon>
    </lineage>
</organism>
<dbReference type="AlphaFoldDB" id="A0A7C3RJM6"/>
<name>A0A7C3RJM6_DICTH</name>
<evidence type="ECO:0000256" key="2">
    <source>
        <dbReference type="ARBA" id="ARBA00022801"/>
    </source>
</evidence>
<dbReference type="InterPro" id="IPR011050">
    <property type="entry name" value="Pectin_lyase_fold/virulence"/>
</dbReference>
<dbReference type="Gene3D" id="2.160.20.10">
    <property type="entry name" value="Single-stranded right-handed beta-helix, Pectin lyase-like"/>
    <property type="match status" value="1"/>
</dbReference>
<keyword evidence="2 4" id="KW-0378">Hydrolase</keyword>
<evidence type="ECO:0000256" key="1">
    <source>
        <dbReference type="ARBA" id="ARBA00008834"/>
    </source>
</evidence>
<dbReference type="PANTHER" id="PTHR31339">
    <property type="entry name" value="PECTIN LYASE-RELATED"/>
    <property type="match status" value="1"/>
</dbReference>
<dbReference type="EMBL" id="DTIN01000008">
    <property type="protein sequence ID" value="HFX12723.1"/>
    <property type="molecule type" value="Genomic_DNA"/>
</dbReference>
<comment type="caution">
    <text evidence="5">The sequence shown here is derived from an EMBL/GenBank/DDBJ whole genome shotgun (WGS) entry which is preliminary data.</text>
</comment>
<dbReference type="GO" id="GO:0004650">
    <property type="term" value="F:polygalacturonase activity"/>
    <property type="evidence" value="ECO:0007669"/>
    <property type="project" value="InterPro"/>
</dbReference>
<dbReference type="InterPro" id="IPR051801">
    <property type="entry name" value="GH28_Enzymes"/>
</dbReference>
<dbReference type="InterPro" id="IPR000743">
    <property type="entry name" value="Glyco_hydro_28"/>
</dbReference>
<protein>
    <submittedName>
        <fullName evidence="5">Glycoside hydrolase</fullName>
    </submittedName>
</protein>
<evidence type="ECO:0000256" key="4">
    <source>
        <dbReference type="RuleBase" id="RU361169"/>
    </source>
</evidence>
<proteinExistence type="inferred from homology"/>
<reference evidence="5" key="1">
    <citation type="journal article" date="2020" name="mSystems">
        <title>Genome- and Community-Level Interaction Insights into Carbon Utilization and Element Cycling Functions of Hydrothermarchaeota in Hydrothermal Sediment.</title>
        <authorList>
            <person name="Zhou Z."/>
            <person name="Liu Y."/>
            <person name="Xu W."/>
            <person name="Pan J."/>
            <person name="Luo Z.H."/>
            <person name="Li M."/>
        </authorList>
    </citation>
    <scope>NUCLEOTIDE SEQUENCE [LARGE SCALE GENOMIC DNA]</scope>
    <source>
        <strain evidence="5">SpSt-81</strain>
    </source>
</reference>
<dbReference type="SMART" id="SM00710">
    <property type="entry name" value="PbH1"/>
    <property type="match status" value="6"/>
</dbReference>
<dbReference type="InterPro" id="IPR006626">
    <property type="entry name" value="PbH1"/>
</dbReference>
<comment type="similarity">
    <text evidence="1 4">Belongs to the glycosyl hydrolase 28 family.</text>
</comment>
<evidence type="ECO:0000256" key="3">
    <source>
        <dbReference type="ARBA" id="ARBA00023295"/>
    </source>
</evidence>
<gene>
    <name evidence="5" type="ORF">ENW00_00965</name>
</gene>
<keyword evidence="3 4" id="KW-0326">Glycosidase</keyword>
<dbReference type="Pfam" id="PF00295">
    <property type="entry name" value="Glyco_hydro_28"/>
    <property type="match status" value="1"/>
</dbReference>
<accession>A0A7C3RJM6</accession>
<dbReference type="InterPro" id="IPR012334">
    <property type="entry name" value="Pectin_lyas_fold"/>
</dbReference>
<dbReference type="PANTHER" id="PTHR31339:SF9">
    <property type="entry name" value="PLASMIN AND FIBRONECTIN-BINDING PROTEIN A"/>
    <property type="match status" value="1"/>
</dbReference>
<evidence type="ECO:0000313" key="5">
    <source>
        <dbReference type="EMBL" id="HFX12723.1"/>
    </source>
</evidence>
<sequence>MEVNISRIGAKGDGKTDNTKIIQEAIDYCYDHGGGNVIIPKGIYLCKPLRLRSNVTLYLEEGSILKASSNINDYYNIGYYHNEWGEVTSFLYALSEKNISVEGKGIIDLSGESFMDFSKTHNNFPELSSLNEEQIEETECKTKDRPKQPIFFYNCKNITIRDIVIKDSPCWTVSINSSEDIRVDGIQIINNLRVPNSDGLHFCSSRNIKVSNSNFVCGDDCIAITGITNWDIPCENVIVSNCVMETRSAGIRIGHLDSKVRNVILSNSIIRNSNRGIGIFANGRSGYVSSIIINNIIMETKIFAGTWWGKGEPIAILAPEYGNTIEDVSISNIKSRSENGILIYGKNKNIKNVVLKDIDISINLGKNREIFGKYLDLSPSANIPFPDYMRKVPWIIGKDIFSLKIENITYGISKDLENKVNTEGILEDIKELSIFNVVSKSTL</sequence>
<dbReference type="GO" id="GO:0005975">
    <property type="term" value="P:carbohydrate metabolic process"/>
    <property type="evidence" value="ECO:0007669"/>
    <property type="project" value="InterPro"/>
</dbReference>